<feature type="region of interest" description="Disordered" evidence="1">
    <location>
        <begin position="408"/>
        <end position="455"/>
    </location>
</feature>
<reference evidence="2 3" key="1">
    <citation type="submission" date="2021-04" db="EMBL/GenBank/DDBJ databases">
        <authorList>
            <person name="Ivanova A."/>
        </authorList>
    </citation>
    <scope>NUCLEOTIDE SEQUENCE [LARGE SCALE GENOMIC DNA]</scope>
    <source>
        <strain evidence="2 3">G18</strain>
    </source>
</reference>
<evidence type="ECO:0000256" key="1">
    <source>
        <dbReference type="SAM" id="MobiDB-lite"/>
    </source>
</evidence>
<evidence type="ECO:0000313" key="3">
    <source>
        <dbReference type="Proteomes" id="UP000676565"/>
    </source>
</evidence>
<protein>
    <submittedName>
        <fullName evidence="2">ATP-binding protein</fullName>
    </submittedName>
</protein>
<dbReference type="SUPFAM" id="SSF55874">
    <property type="entry name" value="ATPase domain of HSP90 chaperone/DNA topoisomerase II/histidine kinase"/>
    <property type="match status" value="1"/>
</dbReference>
<dbReference type="Proteomes" id="UP000676565">
    <property type="component" value="Unassembled WGS sequence"/>
</dbReference>
<accession>A0ABS5BNQ5</accession>
<dbReference type="GO" id="GO:0005524">
    <property type="term" value="F:ATP binding"/>
    <property type="evidence" value="ECO:0007669"/>
    <property type="project" value="UniProtKB-KW"/>
</dbReference>
<dbReference type="Gene3D" id="3.30.565.10">
    <property type="entry name" value="Histidine kinase-like ATPase, C-terminal domain"/>
    <property type="match status" value="1"/>
</dbReference>
<keyword evidence="2" id="KW-0067">ATP-binding</keyword>
<dbReference type="RefSeq" id="WP_210653441.1">
    <property type="nucleotide sequence ID" value="NZ_JAGKQQ010000001.1"/>
</dbReference>
<dbReference type="Pfam" id="PF13589">
    <property type="entry name" value="HATPase_c_3"/>
    <property type="match status" value="1"/>
</dbReference>
<comment type="caution">
    <text evidence="2">The sequence shown here is derived from an EMBL/GenBank/DDBJ whole genome shotgun (WGS) entry which is preliminary data.</text>
</comment>
<dbReference type="EMBL" id="JAGKQQ010000001">
    <property type="protein sequence ID" value="MBP3955359.1"/>
    <property type="molecule type" value="Genomic_DNA"/>
</dbReference>
<gene>
    <name evidence="2" type="ORF">J8F10_08710</name>
</gene>
<name>A0ABS5BNQ5_9BACT</name>
<keyword evidence="3" id="KW-1185">Reference proteome</keyword>
<sequence>MPDIRRPPVNPGRLLSAFGHIGYNPVSALLDIGDNSVSAQATSIAIKVDTENQQGAAGRPKAVLKAFTIVDNGTGMDEAGIDNALSLGSSPQAYHEYTLSKFGLGLKSAAASLGRCLEIITRPKADPSKAFKAVLDCSKITSDYFYELVAPSDEDIALLESVASKGSGTVIRITEPLLDSLPRASEIIEELKQRAGVIYHYYLQGQVPHAEKLAITVNGDEVKPFDPLFTSEIADGDAGDLNENTWAGLQPNFIQREQSIQLDKKGAISAVVTITQLPHPPSVGRVGTMTQAACRDRYMIGAGNYGFYIYRNHRLISWAASLGYVPQDQDLYAFRGRFLINSQADDLLNIDVTKSRIHLSETAEDQLKPLIGEAVKKSRAAWKNATANVQKILSRTPHDEANEELDKISKLEDKSDELDESVAPPAEREKLKTRRTKAVGEKPTTPEESTKLREQKQRVQWVDSLDNNQLWERAHDPEAGLIVRVNSSHRFARDMIAAVHGDANLLKVIDVLFYALARGEYGTVYKSDSDPKVIEKVMAEFRERVGGALSDLTRQLDISEFLGGK</sequence>
<keyword evidence="2" id="KW-0547">Nucleotide-binding</keyword>
<feature type="compositionally biased region" description="Basic and acidic residues" evidence="1">
    <location>
        <begin position="438"/>
        <end position="455"/>
    </location>
</feature>
<proteinExistence type="predicted"/>
<evidence type="ECO:0000313" key="2">
    <source>
        <dbReference type="EMBL" id="MBP3955359.1"/>
    </source>
</evidence>
<dbReference type="InterPro" id="IPR036890">
    <property type="entry name" value="HATPase_C_sf"/>
</dbReference>
<organism evidence="2 3">
    <name type="scientific">Gemmata palustris</name>
    <dbReference type="NCBI Taxonomy" id="2822762"/>
    <lineage>
        <taxon>Bacteria</taxon>
        <taxon>Pseudomonadati</taxon>
        <taxon>Planctomycetota</taxon>
        <taxon>Planctomycetia</taxon>
        <taxon>Gemmatales</taxon>
        <taxon>Gemmataceae</taxon>
        <taxon>Gemmata</taxon>
    </lineage>
</organism>